<dbReference type="AlphaFoldDB" id="A0A386PQN3"/>
<name>A0A386PQN3_9SPIR</name>
<dbReference type="EMBL" id="CP028887">
    <property type="protein sequence ID" value="AYE36940.1"/>
    <property type="molecule type" value="Genomic_DNA"/>
</dbReference>
<proteinExistence type="predicted"/>
<feature type="transmembrane region" description="Helical" evidence="1">
    <location>
        <begin position="31"/>
        <end position="49"/>
    </location>
</feature>
<dbReference type="Proteomes" id="UP000275571">
    <property type="component" value="Plasmid lp32-B"/>
</dbReference>
<gene>
    <name evidence="2" type="ORF">DB313_05420</name>
</gene>
<keyword evidence="2" id="KW-0614">Plasmid</keyword>
<evidence type="ECO:0000313" key="3">
    <source>
        <dbReference type="Proteomes" id="UP000275571"/>
    </source>
</evidence>
<keyword evidence="1" id="KW-1133">Transmembrane helix</keyword>
<keyword evidence="3" id="KW-1185">Reference proteome</keyword>
<dbReference type="RefSeq" id="WP_120104860.1">
    <property type="nucleotide sequence ID" value="NZ_CP028887.1"/>
</dbReference>
<reference evidence="2 3" key="1">
    <citation type="journal article" date="2018" name="Infect. Genet. Evol.">
        <title>Genome-wide analysis of Borrelia turcica and 'Candidatus Borrelia tachyglossi' shows relapsing fever-like genomes with unique genomic links to Lyme disease Borrelia.</title>
        <authorList>
            <person name="Gofton A.W."/>
            <person name="Margos G."/>
            <person name="Fingerle V."/>
            <person name="Hepner S."/>
            <person name="Loh S.M."/>
            <person name="Ryan U."/>
            <person name="Irwin P."/>
            <person name="Oskam C.L."/>
        </authorList>
    </citation>
    <scope>NUCLEOTIDE SEQUENCE [LARGE SCALE GENOMIC DNA]</scope>
    <source>
        <strain evidence="2 3">IST7</strain>
        <plasmid evidence="2">lp32-B</plasmid>
    </source>
</reference>
<keyword evidence="1" id="KW-0472">Membrane</keyword>
<sequence length="84" mass="9944">MIRLIYGVIKANGRFMAYLDRIDPAGVFKSFIGFLLFGILYFTFCYLYTLPLYRHDKLLDEFFSAAKVNYARNLYEEYKESGLK</sequence>
<organism evidence="2 3">
    <name type="scientific">Borrelia turcica IST7</name>
    <dbReference type="NCBI Taxonomy" id="1104446"/>
    <lineage>
        <taxon>Bacteria</taxon>
        <taxon>Pseudomonadati</taxon>
        <taxon>Spirochaetota</taxon>
        <taxon>Spirochaetia</taxon>
        <taxon>Spirochaetales</taxon>
        <taxon>Borreliaceae</taxon>
        <taxon>Borrelia</taxon>
    </lineage>
</organism>
<evidence type="ECO:0000256" key="1">
    <source>
        <dbReference type="SAM" id="Phobius"/>
    </source>
</evidence>
<protein>
    <submittedName>
        <fullName evidence="2">Uncharacterized protein</fullName>
    </submittedName>
</protein>
<geneLocation type="plasmid" evidence="3">
    <name>lp32-b</name>
</geneLocation>
<keyword evidence="1" id="KW-0812">Transmembrane</keyword>
<dbReference type="KEGG" id="btur:DB313_05420"/>
<accession>A0A386PQN3</accession>
<evidence type="ECO:0000313" key="2">
    <source>
        <dbReference type="EMBL" id="AYE36940.1"/>
    </source>
</evidence>